<evidence type="ECO:0000313" key="2">
    <source>
        <dbReference type="EMBL" id="KAB8184331.1"/>
    </source>
</evidence>
<dbReference type="CDD" id="cd00077">
    <property type="entry name" value="HDc"/>
    <property type="match status" value="1"/>
</dbReference>
<dbReference type="Gene3D" id="1.10.3210.10">
    <property type="entry name" value="Hypothetical protein af1432"/>
    <property type="match status" value="1"/>
</dbReference>
<dbReference type="OrthoDB" id="40937at2"/>
<feature type="domain" description="HD" evidence="1">
    <location>
        <begin position="281"/>
        <end position="386"/>
    </location>
</feature>
<evidence type="ECO:0000259" key="1">
    <source>
        <dbReference type="Pfam" id="PF01966"/>
    </source>
</evidence>
<accession>A0A5C4V0U0</accession>
<dbReference type="SUPFAM" id="SSF109604">
    <property type="entry name" value="HD-domain/PDEase-like"/>
    <property type="match status" value="1"/>
</dbReference>
<dbReference type="AlphaFoldDB" id="A0A5C4V0U0"/>
<name>A0A5C4V0U0_9ACTN</name>
<comment type="caution">
    <text evidence="2">The sequence shown here is derived from an EMBL/GenBank/DDBJ whole genome shotgun (WGS) entry which is preliminary data.</text>
</comment>
<dbReference type="InterPro" id="IPR003607">
    <property type="entry name" value="HD/PDEase_dom"/>
</dbReference>
<gene>
    <name evidence="2" type="ORF">FH608_048480</name>
</gene>
<sequence length="430" mass="45759">MITTERPRRAEHSLNTVLRRFDSGQLLLICAAGLVAVAGIGHTAAVGLDRAEIALGFGALIAVGELARLTMPGNREVAPIGAAAALGYTLLLDLSQHPLRHSALQVVAVIAVGMLAGALPHLAVGRPPRLDAMARRLLTGALLAFAFRPLAGPLFELTKPPTSTWWPALVVMVALIALTLMIDVLIAALLRAEQLRTAFRVAVRDELNMAFPLGAAVASSGVLLALATHSMDLVALLVFAAPLLVTQVAFRKYAGIRATYLQTVRALSRVTEVGGYVEPGHSRRVSRLAVAIGRELGMAEPELLELEYASLMHDIGQLSLRDPIPGGATVLTEPEQARRIAELGAEVIRQTGVLDRVADVVRRQCDPISDDPPLSSRIIKVANAYDDLVGPSTDRDRAGAALERIRQSSGSAYDPHAIEALTRVIGRGRV</sequence>
<evidence type="ECO:0000313" key="3">
    <source>
        <dbReference type="Proteomes" id="UP000312512"/>
    </source>
</evidence>
<accession>A0A5P9Z3R1</accession>
<dbReference type="Proteomes" id="UP000312512">
    <property type="component" value="Unassembled WGS sequence"/>
</dbReference>
<dbReference type="EMBL" id="VDLX02000033">
    <property type="protein sequence ID" value="KAB8184331.1"/>
    <property type="molecule type" value="Genomic_DNA"/>
</dbReference>
<protein>
    <submittedName>
        <fullName evidence="2">HD domain-containing protein</fullName>
    </submittedName>
</protein>
<reference evidence="2 3" key="1">
    <citation type="submission" date="2019-10" db="EMBL/GenBank/DDBJ databases">
        <title>Nonomuraea sp. nov., isolated from Phyllanthus amarus.</title>
        <authorList>
            <person name="Klykleung N."/>
            <person name="Tanasupawat S."/>
        </authorList>
    </citation>
    <scope>NUCLEOTIDE SEQUENCE [LARGE SCALE GENOMIC DNA]</scope>
    <source>
        <strain evidence="2 3">PA1-10</strain>
    </source>
</reference>
<dbReference type="PANTHER" id="PTHR45228:SF4">
    <property type="entry name" value="LIPOPROTEIN"/>
    <property type="match status" value="1"/>
</dbReference>
<dbReference type="InterPro" id="IPR052020">
    <property type="entry name" value="Cyclic_di-GMP/3'3'-cGAMP_PDE"/>
</dbReference>
<organism evidence="2 3">
    <name type="scientific">Nonomuraea phyllanthi</name>
    <dbReference type="NCBI Taxonomy" id="2219224"/>
    <lineage>
        <taxon>Bacteria</taxon>
        <taxon>Bacillati</taxon>
        <taxon>Actinomycetota</taxon>
        <taxon>Actinomycetes</taxon>
        <taxon>Streptosporangiales</taxon>
        <taxon>Streptosporangiaceae</taxon>
        <taxon>Nonomuraea</taxon>
    </lineage>
</organism>
<keyword evidence="3" id="KW-1185">Reference proteome</keyword>
<dbReference type="Pfam" id="PF01966">
    <property type="entry name" value="HD"/>
    <property type="match status" value="1"/>
</dbReference>
<dbReference type="RefSeq" id="WP_139637990.1">
    <property type="nucleotide sequence ID" value="NZ_CP045572.1"/>
</dbReference>
<proteinExistence type="predicted"/>
<dbReference type="PANTHER" id="PTHR45228">
    <property type="entry name" value="CYCLIC DI-GMP PHOSPHODIESTERASE TM_0186-RELATED"/>
    <property type="match status" value="1"/>
</dbReference>
<dbReference type="InterPro" id="IPR006674">
    <property type="entry name" value="HD_domain"/>
</dbReference>